<protein>
    <submittedName>
        <fullName evidence="2">Uncharacterized protein</fullName>
    </submittedName>
</protein>
<evidence type="ECO:0000313" key="3">
    <source>
        <dbReference type="Proteomes" id="UP001444071"/>
    </source>
</evidence>
<reference evidence="2 3" key="1">
    <citation type="submission" date="2021-06" db="EMBL/GenBank/DDBJ databases">
        <authorList>
            <person name="Palmer J.M."/>
        </authorList>
    </citation>
    <scope>NUCLEOTIDE SEQUENCE [LARGE SCALE GENOMIC DNA]</scope>
    <source>
        <strain evidence="2 3">XR_2019</strain>
        <tissue evidence="2">Muscle</tissue>
    </source>
</reference>
<dbReference type="EMBL" id="JAHRIM010070581">
    <property type="protein sequence ID" value="MEQ2272872.1"/>
    <property type="molecule type" value="Genomic_DNA"/>
</dbReference>
<name>A0ABV0WWT2_9TELE</name>
<sequence>MCLGNFLTFHGSVLSEEGEEERERADTTVSSAQVLQRFVLLSLRKHFITLPPSLPLSLSSSHPSSGEPDEYRRRTKHSCLTHTYTYTLKLLCQGSHTSLSFFHPPSLSSSVPF</sequence>
<organism evidence="2 3">
    <name type="scientific">Xenotaenia resolanae</name>
    <dbReference type="NCBI Taxonomy" id="208358"/>
    <lineage>
        <taxon>Eukaryota</taxon>
        <taxon>Metazoa</taxon>
        <taxon>Chordata</taxon>
        <taxon>Craniata</taxon>
        <taxon>Vertebrata</taxon>
        <taxon>Euteleostomi</taxon>
        <taxon>Actinopterygii</taxon>
        <taxon>Neopterygii</taxon>
        <taxon>Teleostei</taxon>
        <taxon>Neoteleostei</taxon>
        <taxon>Acanthomorphata</taxon>
        <taxon>Ovalentaria</taxon>
        <taxon>Atherinomorphae</taxon>
        <taxon>Cyprinodontiformes</taxon>
        <taxon>Goodeidae</taxon>
        <taxon>Xenotaenia</taxon>
    </lineage>
</organism>
<gene>
    <name evidence="2" type="ORF">XENORESO_015885</name>
</gene>
<comment type="caution">
    <text evidence="2">The sequence shown here is derived from an EMBL/GenBank/DDBJ whole genome shotgun (WGS) entry which is preliminary data.</text>
</comment>
<accession>A0ABV0WWT2</accession>
<keyword evidence="3" id="KW-1185">Reference proteome</keyword>
<feature type="compositionally biased region" description="Low complexity" evidence="1">
    <location>
        <begin position="55"/>
        <end position="65"/>
    </location>
</feature>
<dbReference type="Proteomes" id="UP001444071">
    <property type="component" value="Unassembled WGS sequence"/>
</dbReference>
<feature type="region of interest" description="Disordered" evidence="1">
    <location>
        <begin position="53"/>
        <end position="73"/>
    </location>
</feature>
<proteinExistence type="predicted"/>
<evidence type="ECO:0000256" key="1">
    <source>
        <dbReference type="SAM" id="MobiDB-lite"/>
    </source>
</evidence>
<evidence type="ECO:0000313" key="2">
    <source>
        <dbReference type="EMBL" id="MEQ2272872.1"/>
    </source>
</evidence>